<evidence type="ECO:0000256" key="1">
    <source>
        <dbReference type="ARBA" id="ARBA00009717"/>
    </source>
</evidence>
<dbReference type="KEGG" id="bid:Bind_1837"/>
<feature type="domain" description="Bacterial phospholipase C C-terminal" evidence="4">
    <location>
        <begin position="597"/>
        <end position="677"/>
    </location>
</feature>
<accession>B2IDM7</accession>
<dbReference type="GO" id="GO:0034480">
    <property type="term" value="F:phosphatidylcholine phospholipase C activity"/>
    <property type="evidence" value="ECO:0007669"/>
    <property type="project" value="UniProtKB-EC"/>
</dbReference>
<dbReference type="InterPro" id="IPR007312">
    <property type="entry name" value="Phosphoesterase"/>
</dbReference>
<dbReference type="NCBIfam" id="TIGR03396">
    <property type="entry name" value="PC_PLC"/>
    <property type="match status" value="1"/>
</dbReference>
<protein>
    <recommendedName>
        <fullName evidence="2">phospholipase C</fullName>
        <ecNumber evidence="2">3.1.4.3</ecNumber>
    </recommendedName>
</protein>
<keyword evidence="3 5" id="KW-0378">Hydrolase</keyword>
<dbReference type="Proteomes" id="UP000001695">
    <property type="component" value="Chromosome"/>
</dbReference>
<evidence type="ECO:0000256" key="2">
    <source>
        <dbReference type="ARBA" id="ARBA00012018"/>
    </source>
</evidence>
<dbReference type="EMBL" id="CP001016">
    <property type="protein sequence ID" value="ACB95463.1"/>
    <property type="molecule type" value="Genomic_DNA"/>
</dbReference>
<keyword evidence="6" id="KW-1185">Reference proteome</keyword>
<evidence type="ECO:0000256" key="3">
    <source>
        <dbReference type="ARBA" id="ARBA00022801"/>
    </source>
</evidence>
<dbReference type="STRING" id="395963.Bind_1837"/>
<comment type="similarity">
    <text evidence="1">Belongs to the bacterial phospholipase C family.</text>
</comment>
<dbReference type="Gene3D" id="3.40.720.10">
    <property type="entry name" value="Alkaline Phosphatase, subunit A"/>
    <property type="match status" value="2"/>
</dbReference>
<sequence length="707" mass="78133">MTESDRRSFLKLVASGAMAGTLQQSIGKALALPANNRTRSIDDIEHVIFLMQENRSFDHYFGMLQGVRGFNDPRAVRLSSGALVWSQPNGSSVVMPFHPDAPDMGMQFLEDLPHGWEDTHNAWNKGQWDGWIPAKSATCMAHLTRQDIPFHYALADAFTICDAYHCSILSSTDPNRYYMWTGWVGNDGSGGGPVLDNAEAGYGWHTYPERLEAAGVSWKIYQDIGVGLTADGYWGWTSNPYIGNYGDNSLLYFHQYQNAPSSSPLAQKARTGTNISASGTLFDIFKNDVQSGKLPQVSWIAAPEAYTEHPNWPANYGAWYVSQILDILTERPDVWSKTALFLMYDENDGFFDHVVPPVPPMSADYGNSTVSIANEIFPGSSNYHSAPYGLGVRVPMVVISPWSRGGWVNSEVFDHSSLVRFLEARFARHYPGLIEPNITPWRRTVTGDLTSTFDFKTPNAFKVALPSTKSYAPVDANRHNSYVPAVPTKQQVPEQESGIRPARALPYDLQVQSIPQANASKITLVFRNTGEAGAVFHIRDASGRTPPHSFTVESRKELSDVWTSAADGSYDLSVYGPNGFYRHFKGNLKGASFAQISVNTRTDRLAQMLLIDLANVGYTTARLILTNAYTGAVIRHQVVKPSQSHVVTDWALEAGGWYDITVEIEGDQSFKAQLAGHIENGRDSITDPLMGRVPFPLPQRQAAAGDE</sequence>
<dbReference type="CDD" id="cd16014">
    <property type="entry name" value="PLC"/>
    <property type="match status" value="1"/>
</dbReference>
<evidence type="ECO:0000313" key="5">
    <source>
        <dbReference type="EMBL" id="ACB95463.1"/>
    </source>
</evidence>
<dbReference type="GO" id="GO:0016042">
    <property type="term" value="P:lipid catabolic process"/>
    <property type="evidence" value="ECO:0007669"/>
    <property type="project" value="InterPro"/>
</dbReference>
<dbReference type="AlphaFoldDB" id="B2IDM7"/>
<dbReference type="HOGENOM" id="CLU_008770_1_0_5"/>
<dbReference type="RefSeq" id="WP_012384820.1">
    <property type="nucleotide sequence ID" value="NC_010581.1"/>
</dbReference>
<proteinExistence type="inferred from homology"/>
<dbReference type="eggNOG" id="COG3511">
    <property type="taxonomic scope" value="Bacteria"/>
</dbReference>
<dbReference type="InterPro" id="IPR008475">
    <property type="entry name" value="PLipase_C_C"/>
</dbReference>
<dbReference type="Pfam" id="PF04185">
    <property type="entry name" value="Phosphoesterase"/>
    <property type="match status" value="1"/>
</dbReference>
<reference evidence="5 6" key="2">
    <citation type="journal article" date="2010" name="J. Bacteriol.">
        <title>Complete genome sequence of Beijerinckia indica subsp. indica.</title>
        <authorList>
            <person name="Tamas I."/>
            <person name="Dedysh S.N."/>
            <person name="Liesack W."/>
            <person name="Stott M.B."/>
            <person name="Alam M."/>
            <person name="Murrell J.C."/>
            <person name="Dunfield P.F."/>
        </authorList>
    </citation>
    <scope>NUCLEOTIDE SEQUENCE [LARGE SCALE GENOMIC DNA]</scope>
    <source>
        <strain evidence="6">ATCC 9039 / DSM 1715 / NCIMB 8712</strain>
    </source>
</reference>
<dbReference type="PANTHER" id="PTHR31956">
    <property type="entry name" value="NON-SPECIFIC PHOSPHOLIPASE C4-RELATED"/>
    <property type="match status" value="1"/>
</dbReference>
<feature type="domain" description="Bacterial phospholipase C C-terminal" evidence="4">
    <location>
        <begin position="501"/>
        <end position="587"/>
    </location>
</feature>
<organism evidence="5 6">
    <name type="scientific">Beijerinckia indica subsp. indica (strain ATCC 9039 / DSM 1715 / NCIMB 8712)</name>
    <dbReference type="NCBI Taxonomy" id="395963"/>
    <lineage>
        <taxon>Bacteria</taxon>
        <taxon>Pseudomonadati</taxon>
        <taxon>Pseudomonadota</taxon>
        <taxon>Alphaproteobacteria</taxon>
        <taxon>Hyphomicrobiales</taxon>
        <taxon>Beijerinckiaceae</taxon>
        <taxon>Beijerinckia</taxon>
    </lineage>
</organism>
<dbReference type="InterPro" id="IPR017850">
    <property type="entry name" value="Alkaline_phosphatase_core_sf"/>
</dbReference>
<gene>
    <name evidence="5" type="ordered locus">Bind_1837</name>
</gene>
<name>B2IDM7_BEII9</name>
<evidence type="ECO:0000259" key="4">
    <source>
        <dbReference type="Pfam" id="PF05506"/>
    </source>
</evidence>
<dbReference type="EC" id="3.1.4.3" evidence="2"/>
<reference evidence="6" key="1">
    <citation type="submission" date="2008-03" db="EMBL/GenBank/DDBJ databases">
        <title>Complete sequence of chromosome of Beijerinckia indica subsp. indica ATCC 9039.</title>
        <authorList>
            <consortium name="US DOE Joint Genome Institute"/>
            <person name="Copeland A."/>
            <person name="Lucas S."/>
            <person name="Lapidus A."/>
            <person name="Glavina del Rio T."/>
            <person name="Dalin E."/>
            <person name="Tice H."/>
            <person name="Bruce D."/>
            <person name="Goodwin L."/>
            <person name="Pitluck S."/>
            <person name="LaButti K."/>
            <person name="Schmutz J."/>
            <person name="Larimer F."/>
            <person name="Land M."/>
            <person name="Hauser L."/>
            <person name="Kyrpides N."/>
            <person name="Mikhailova N."/>
            <person name="Dunfield P.F."/>
            <person name="Dedysh S.N."/>
            <person name="Liesack W."/>
            <person name="Saw J.H."/>
            <person name="Alam M."/>
            <person name="Chen Y."/>
            <person name="Murrell J.C."/>
            <person name="Richardson P."/>
        </authorList>
    </citation>
    <scope>NUCLEOTIDE SEQUENCE [LARGE SCALE GENOMIC DNA]</scope>
    <source>
        <strain evidence="6">ATCC 9039 / DSM 1715 / NCIMB 8712</strain>
    </source>
</reference>
<dbReference type="PANTHER" id="PTHR31956:SF1">
    <property type="entry name" value="NON-SPECIFIC PHOSPHOLIPASE C1"/>
    <property type="match status" value="1"/>
</dbReference>
<dbReference type="OrthoDB" id="9770871at2"/>
<dbReference type="PROSITE" id="PS51318">
    <property type="entry name" value="TAT"/>
    <property type="match status" value="1"/>
</dbReference>
<dbReference type="Pfam" id="PF05506">
    <property type="entry name" value="PLipase_C_C"/>
    <property type="match status" value="2"/>
</dbReference>
<dbReference type="InterPro" id="IPR006311">
    <property type="entry name" value="TAT_signal"/>
</dbReference>
<evidence type="ECO:0000313" key="6">
    <source>
        <dbReference type="Proteomes" id="UP000001695"/>
    </source>
</evidence>
<dbReference type="InterPro" id="IPR017767">
    <property type="entry name" value="PC-PLC"/>
</dbReference>